<comment type="caution">
    <text evidence="1">The sequence shown here is derived from an EMBL/GenBank/DDBJ whole genome shotgun (WGS) entry which is preliminary data.</text>
</comment>
<dbReference type="EMBL" id="JAHUTI010000326">
    <property type="protein sequence ID" value="MED6231957.1"/>
    <property type="molecule type" value="Genomic_DNA"/>
</dbReference>
<reference evidence="1 2" key="1">
    <citation type="submission" date="2021-07" db="EMBL/GenBank/DDBJ databases">
        <authorList>
            <person name="Palmer J.M."/>
        </authorList>
    </citation>
    <scope>NUCLEOTIDE SEQUENCE [LARGE SCALE GENOMIC DNA]</scope>
    <source>
        <strain evidence="1 2">AT_MEX2019</strain>
        <tissue evidence="1">Muscle</tissue>
    </source>
</reference>
<accession>A0ABU7A1U9</accession>
<evidence type="ECO:0000313" key="1">
    <source>
        <dbReference type="EMBL" id="MED6231957.1"/>
    </source>
</evidence>
<evidence type="ECO:0000313" key="2">
    <source>
        <dbReference type="Proteomes" id="UP001345963"/>
    </source>
</evidence>
<gene>
    <name evidence="1" type="ORF">ATANTOWER_015688</name>
</gene>
<dbReference type="Proteomes" id="UP001345963">
    <property type="component" value="Unassembled WGS sequence"/>
</dbReference>
<sequence length="90" mass="10453">MTGVSVSLTNPCIHPLQNTRQTWSLLPKSLILVPSDLKYTVLFEDPVKFCKLHILTFLVMRQKRLFSSIPLEKLECSLFLMFFFKDSAIF</sequence>
<keyword evidence="2" id="KW-1185">Reference proteome</keyword>
<organism evidence="1 2">
    <name type="scientific">Ataeniobius toweri</name>
    <dbReference type="NCBI Taxonomy" id="208326"/>
    <lineage>
        <taxon>Eukaryota</taxon>
        <taxon>Metazoa</taxon>
        <taxon>Chordata</taxon>
        <taxon>Craniata</taxon>
        <taxon>Vertebrata</taxon>
        <taxon>Euteleostomi</taxon>
        <taxon>Actinopterygii</taxon>
        <taxon>Neopterygii</taxon>
        <taxon>Teleostei</taxon>
        <taxon>Neoteleostei</taxon>
        <taxon>Acanthomorphata</taxon>
        <taxon>Ovalentaria</taxon>
        <taxon>Atherinomorphae</taxon>
        <taxon>Cyprinodontiformes</taxon>
        <taxon>Goodeidae</taxon>
        <taxon>Ataeniobius</taxon>
    </lineage>
</organism>
<proteinExistence type="predicted"/>
<name>A0ABU7A1U9_9TELE</name>
<protein>
    <submittedName>
        <fullName evidence="1">Uncharacterized protein</fullName>
    </submittedName>
</protein>